<dbReference type="AlphaFoldDB" id="A0A381V1L3"/>
<gene>
    <name evidence="2" type="ORF">METZ01_LOCUS87123</name>
</gene>
<protein>
    <submittedName>
        <fullName evidence="2">Uncharacterized protein</fullName>
    </submittedName>
</protein>
<evidence type="ECO:0000313" key="2">
    <source>
        <dbReference type="EMBL" id="SVA34269.1"/>
    </source>
</evidence>
<keyword evidence="1" id="KW-0472">Membrane</keyword>
<accession>A0A381V1L3</accession>
<proteinExistence type="predicted"/>
<feature type="transmembrane region" description="Helical" evidence="1">
    <location>
        <begin position="14"/>
        <end position="33"/>
    </location>
</feature>
<evidence type="ECO:0000256" key="1">
    <source>
        <dbReference type="SAM" id="Phobius"/>
    </source>
</evidence>
<reference evidence="2" key="1">
    <citation type="submission" date="2018-05" db="EMBL/GenBank/DDBJ databases">
        <authorList>
            <person name="Lanie J.A."/>
            <person name="Ng W.-L."/>
            <person name="Kazmierczak K.M."/>
            <person name="Andrzejewski T.M."/>
            <person name="Davidsen T.M."/>
            <person name="Wayne K.J."/>
            <person name="Tettelin H."/>
            <person name="Glass J.I."/>
            <person name="Rusch D."/>
            <person name="Podicherti R."/>
            <person name="Tsui H.-C.T."/>
            <person name="Winkler M.E."/>
        </authorList>
    </citation>
    <scope>NUCLEOTIDE SEQUENCE</scope>
</reference>
<name>A0A381V1L3_9ZZZZ</name>
<sequence length="50" mass="5655">PNKETARCQHYQLAIRKITGVGFVITGLSFLLFNSDQCRLSKNSKWLSPS</sequence>
<organism evidence="2">
    <name type="scientific">marine metagenome</name>
    <dbReference type="NCBI Taxonomy" id="408172"/>
    <lineage>
        <taxon>unclassified sequences</taxon>
        <taxon>metagenomes</taxon>
        <taxon>ecological metagenomes</taxon>
    </lineage>
</organism>
<dbReference type="EMBL" id="UINC01007613">
    <property type="protein sequence ID" value="SVA34269.1"/>
    <property type="molecule type" value="Genomic_DNA"/>
</dbReference>
<feature type="non-terminal residue" evidence="2">
    <location>
        <position position="1"/>
    </location>
</feature>
<keyword evidence="1" id="KW-1133">Transmembrane helix</keyword>
<keyword evidence="1" id="KW-0812">Transmembrane</keyword>